<dbReference type="EMBL" id="QWFX01000005">
    <property type="protein sequence ID" value="RIJ32601.1"/>
    <property type="molecule type" value="Genomic_DNA"/>
</dbReference>
<evidence type="ECO:0000313" key="3">
    <source>
        <dbReference type="Proteomes" id="UP000266385"/>
    </source>
</evidence>
<dbReference type="OrthoDB" id="7619023at2"/>
<comment type="caution">
    <text evidence="2">The sequence shown here is derived from an EMBL/GenBank/DDBJ whole genome shotgun (WGS) entry which is preliminary data.</text>
</comment>
<accession>A0A399RP68</accession>
<dbReference type="InterPro" id="IPR035901">
    <property type="entry name" value="GIY-YIG_endonuc_sf"/>
</dbReference>
<organism evidence="2 3">
    <name type="scientific">Henriciella mobilis</name>
    <dbReference type="NCBI Taxonomy" id="2305467"/>
    <lineage>
        <taxon>Bacteria</taxon>
        <taxon>Pseudomonadati</taxon>
        <taxon>Pseudomonadota</taxon>
        <taxon>Alphaproteobacteria</taxon>
        <taxon>Hyphomonadales</taxon>
        <taxon>Hyphomonadaceae</taxon>
        <taxon>Henriciella</taxon>
    </lineage>
</organism>
<reference evidence="2 3" key="1">
    <citation type="submission" date="2018-08" db="EMBL/GenBank/DDBJ databases">
        <title>Henriciella mobilis sp. nov., isolated from seawater.</title>
        <authorList>
            <person name="Cheng H."/>
            <person name="Wu Y.-H."/>
            <person name="Xu X.-W."/>
            <person name="Guo L.-L."/>
        </authorList>
    </citation>
    <scope>NUCLEOTIDE SEQUENCE [LARGE SCALE GENOMIC DNA]</scope>
    <source>
        <strain evidence="2 3">JN25</strain>
    </source>
</reference>
<gene>
    <name evidence="2" type="ORF">D1223_01745</name>
</gene>
<protein>
    <submittedName>
        <fullName evidence="2">GIY-YIG nuclease family protein</fullName>
    </submittedName>
</protein>
<dbReference type="AlphaFoldDB" id="A0A399RP68"/>
<dbReference type="SUPFAM" id="SSF82771">
    <property type="entry name" value="GIY-YIG endonuclease"/>
    <property type="match status" value="1"/>
</dbReference>
<keyword evidence="3" id="KW-1185">Reference proteome</keyword>
<name>A0A399RP68_9PROT</name>
<dbReference type="RefSeq" id="WP_119374682.1">
    <property type="nucleotide sequence ID" value="NZ_QWFX01000005.1"/>
</dbReference>
<dbReference type="InterPro" id="IPR000305">
    <property type="entry name" value="GIY-YIG_endonuc"/>
</dbReference>
<sequence>MIVFGAHPWFGETGRKYKFNVTLTDRGIPNGGGIYIFVRRRFVFFLEPLYIGKATNLKSRIIGHERWAEAWWDRGATERHILKISNARERARIEEDLIRHYQPVMNEMLVPRGLHDAPNNKRLAKAWRRKRFWNKFWWGKPHIG</sequence>
<feature type="domain" description="GIY-YIG" evidence="1">
    <location>
        <begin position="30"/>
        <end position="107"/>
    </location>
</feature>
<dbReference type="PROSITE" id="PS50164">
    <property type="entry name" value="GIY_YIG"/>
    <property type="match status" value="1"/>
</dbReference>
<dbReference type="Gene3D" id="3.40.1440.10">
    <property type="entry name" value="GIY-YIG endonuclease"/>
    <property type="match status" value="1"/>
</dbReference>
<evidence type="ECO:0000313" key="2">
    <source>
        <dbReference type="EMBL" id="RIJ32601.1"/>
    </source>
</evidence>
<proteinExistence type="predicted"/>
<evidence type="ECO:0000259" key="1">
    <source>
        <dbReference type="PROSITE" id="PS50164"/>
    </source>
</evidence>
<dbReference type="Proteomes" id="UP000266385">
    <property type="component" value="Unassembled WGS sequence"/>
</dbReference>